<dbReference type="Pfam" id="PF13620">
    <property type="entry name" value="CarboxypepD_reg"/>
    <property type="match status" value="1"/>
</dbReference>
<dbReference type="GO" id="GO:0030246">
    <property type="term" value="F:carbohydrate binding"/>
    <property type="evidence" value="ECO:0007669"/>
    <property type="project" value="InterPro"/>
</dbReference>
<feature type="signal peptide" evidence="7">
    <location>
        <begin position="1"/>
        <end position="34"/>
    </location>
</feature>
<dbReference type="PROSITE" id="PS51829">
    <property type="entry name" value="P_HOMO_B"/>
    <property type="match status" value="1"/>
</dbReference>
<evidence type="ECO:0000256" key="2">
    <source>
        <dbReference type="ARBA" id="ARBA00022723"/>
    </source>
</evidence>
<dbReference type="PANTHER" id="PTHR33794">
    <property type="entry name" value="BACILLOLYSIN"/>
    <property type="match status" value="1"/>
</dbReference>
<evidence type="ECO:0000256" key="4">
    <source>
        <dbReference type="ARBA" id="ARBA00022801"/>
    </source>
</evidence>
<dbReference type="SUPFAM" id="SSF49452">
    <property type="entry name" value="Starch-binding domain-like"/>
    <property type="match status" value="1"/>
</dbReference>
<dbReference type="NCBIfam" id="TIGR04183">
    <property type="entry name" value="Por_Secre_tail"/>
    <property type="match status" value="1"/>
</dbReference>
<dbReference type="GO" id="GO:0046872">
    <property type="term" value="F:metal ion binding"/>
    <property type="evidence" value="ECO:0007669"/>
    <property type="project" value="UniProtKB-KW"/>
</dbReference>
<dbReference type="InterPro" id="IPR002884">
    <property type="entry name" value="P_dom"/>
</dbReference>
<dbReference type="Gene3D" id="2.60.40.4070">
    <property type="match status" value="1"/>
</dbReference>
<dbReference type="Gene3D" id="3.10.450.490">
    <property type="match status" value="1"/>
</dbReference>
<dbReference type="Gene3D" id="2.60.40.1120">
    <property type="entry name" value="Carboxypeptidase-like, regulatory domain"/>
    <property type="match status" value="1"/>
</dbReference>
<proteinExistence type="predicted"/>
<dbReference type="PANTHER" id="PTHR33794:SF1">
    <property type="entry name" value="BACILLOLYSIN"/>
    <property type="match status" value="1"/>
</dbReference>
<dbReference type="Proteomes" id="UP000580839">
    <property type="component" value="Unassembled WGS sequence"/>
</dbReference>
<evidence type="ECO:0000256" key="1">
    <source>
        <dbReference type="ARBA" id="ARBA00022670"/>
    </source>
</evidence>
<gene>
    <name evidence="9" type="ORF">HOP12_08800</name>
</gene>
<keyword evidence="4" id="KW-0378">Hydrolase</keyword>
<evidence type="ECO:0000256" key="5">
    <source>
        <dbReference type="ARBA" id="ARBA00022833"/>
    </source>
</evidence>
<keyword evidence="2" id="KW-0479">Metal-binding</keyword>
<reference evidence="9 10" key="1">
    <citation type="submission" date="2020-04" db="EMBL/GenBank/DDBJ databases">
        <title>Metagenomic profiling of ammonia- and methane-oxidizing microorganisms in a Dutch drinking water treatment plant.</title>
        <authorList>
            <person name="Poghosyan L."/>
            <person name="Leucker S."/>
        </authorList>
    </citation>
    <scope>NUCLEOTIDE SEQUENCE [LARGE SCALE GENOMIC DNA]</scope>
    <source>
        <strain evidence="9">S-RSF-IL-03</strain>
    </source>
</reference>
<accession>A0A849SIJ3</accession>
<feature type="chain" id="PRO_5033067712" evidence="7">
    <location>
        <begin position="35"/>
        <end position="1357"/>
    </location>
</feature>
<evidence type="ECO:0000256" key="7">
    <source>
        <dbReference type="SAM" id="SignalP"/>
    </source>
</evidence>
<dbReference type="InterPro" id="IPR013784">
    <property type="entry name" value="Carb-bd-like_fold"/>
</dbReference>
<evidence type="ECO:0000313" key="10">
    <source>
        <dbReference type="Proteomes" id="UP000580839"/>
    </source>
</evidence>
<keyword evidence="3 7" id="KW-0732">Signal</keyword>
<dbReference type="GO" id="GO:0008237">
    <property type="term" value="F:metallopeptidase activity"/>
    <property type="evidence" value="ECO:0007669"/>
    <property type="project" value="UniProtKB-KW"/>
</dbReference>
<dbReference type="Gene3D" id="1.10.390.10">
    <property type="entry name" value="Neutral Protease Domain 2"/>
    <property type="match status" value="1"/>
</dbReference>
<dbReference type="InterPro" id="IPR008979">
    <property type="entry name" value="Galactose-bd-like_sf"/>
</dbReference>
<dbReference type="InterPro" id="IPR011096">
    <property type="entry name" value="FTP_domain"/>
</dbReference>
<dbReference type="SUPFAM" id="SSF49785">
    <property type="entry name" value="Galactose-binding domain-like"/>
    <property type="match status" value="1"/>
</dbReference>
<dbReference type="Pfam" id="PF01483">
    <property type="entry name" value="P_proprotein"/>
    <property type="match status" value="1"/>
</dbReference>
<keyword evidence="6" id="KW-0482">Metalloprotease</keyword>
<dbReference type="Pfam" id="PF07504">
    <property type="entry name" value="FTP"/>
    <property type="match status" value="1"/>
</dbReference>
<dbReference type="EMBL" id="JABFRW010000103">
    <property type="protein sequence ID" value="NOT34251.1"/>
    <property type="molecule type" value="Genomic_DNA"/>
</dbReference>
<dbReference type="InterPro" id="IPR025965">
    <property type="entry name" value="FlgD/Vpr_Ig-like"/>
</dbReference>
<protein>
    <submittedName>
        <fullName evidence="9">T9SS type A sorting domain-containing protein</fullName>
    </submittedName>
</protein>
<evidence type="ECO:0000256" key="3">
    <source>
        <dbReference type="ARBA" id="ARBA00022729"/>
    </source>
</evidence>
<dbReference type="Pfam" id="PF13860">
    <property type="entry name" value="FlgD_ig"/>
    <property type="match status" value="1"/>
</dbReference>
<dbReference type="SUPFAM" id="SSF55486">
    <property type="entry name" value="Metalloproteases ('zincins'), catalytic domain"/>
    <property type="match status" value="1"/>
</dbReference>
<dbReference type="InterPro" id="IPR050728">
    <property type="entry name" value="Zinc_Metalloprotease_M4"/>
</dbReference>
<evidence type="ECO:0000256" key="6">
    <source>
        <dbReference type="ARBA" id="ARBA00023049"/>
    </source>
</evidence>
<dbReference type="GO" id="GO:0006508">
    <property type="term" value="P:proteolysis"/>
    <property type="evidence" value="ECO:0007669"/>
    <property type="project" value="UniProtKB-KW"/>
</dbReference>
<feature type="domain" description="P/Homo B" evidence="8">
    <location>
        <begin position="1118"/>
        <end position="1251"/>
    </location>
</feature>
<dbReference type="InterPro" id="IPR027268">
    <property type="entry name" value="Peptidase_M4/M1_CTD_sf"/>
</dbReference>
<sequence length="1357" mass="144465">MHRHLRSIPITRLAALAIATLPLLAVLHAAPASAKRAPVRDEKSAALTARKASMREAEALEPMKVEGAIQRRFGAESGLLRRYWRHSAPVAQARNIAPQLAAREFLLANAGSIGFTPDQIERDLVLAYEKGSPSGTHLRWNQTFNGVPVYRSEIVVKVAPSGEISSVHNNLVMGLDLATKPTLGKAEALARAIDAVQPTGKPLGEFQAELAIVNFASRPRLVYRVSVPVEAPMGDWVVSVDAQSGSIVGVEDQMVYATGTGQVFDPDPETKLNNPSLPDNADADTGIPFPGAYDIRTLLDITNTAGTYSLSGPFARIIEFESPVVTPYTATHPDSFRFQRSAQAFEDVMDYYQLDNYQRYIQSLGFTNINNRVQEMDTHGLSGADNSHYIPSNKRIAFGEGGVDDAEDTDIVVHEYGHSIQDNIVPGWGGGQEGAMGEGFGDYIAGSYSRDLFPLYQPNFVFNWDGHNEFWDGRLLIDPTLHYPENCCGEVHDSGTLWCSGLTDAWQILGRTVMDRVVFDHHFALGTSATMADAAQQIIQSDFDLYGGTHVGTLVTVFDTWGFVNAEDFIPTITHTPLTDTENTAGPYTITATITSAQPLDVSSLKVHYGTTGSFTDSLLMTATANPNEYSAAIPGPLSNVNVRYYIIARDNSNGTATHPTGAPASFHQFHVGADVTPPVIVHTPRATFPRIQWPASIQAGVTDNLGVNHDSVRVDWSINAAPKAPFYMPRIGLTTNYAGTFPSDTTQVIVGDVIAYRITARDVATVPNLATSPPSGDHSFTIIASRGTVLVLDNDEVAAHASSKLRSPEDTPKGENSLVEAKSTPAGQITSAVNLAAALNTLGFTATLESAFTSNSATWSSYGLVISSSGSNLDPVANAPYRAALEAYVAGGGKLLVEGGEVEYDGASTPGYPTFAANVLHTIDWDADNAGSLQKLAGQAGHPIANIPNVLPTTLPIAYVGFASEDSYKPAAPAYIVYGVTAQPGNGGILVYDNTPSPQSAQIVLFGFDWKLVSDLATRTNLLENTVQYLLAPEAPPTSGVSGRVYIAAQSNYSGVTVTLSPGGASMVTDSTGNYAFSGQYAGTYTVSASKTGYRTANQTGVTLAQNSTVSHVNLVLYPEPIFQACLTPGTAIPDNNAVGVTSDMIVAPAFTVASVELSVNIPHTFIGDLIVELRHGATTVRVHNRTGGSLANLVRNYPSVNTPDGPGTLANFAGSPSNGTWTLFVSDNAGQDLGNIAQWCLTLHGVPDTTLAVAVTNPTAPSVAWLAPAQPNPVRASGTEIRFALPTSTHAALEIFDVSGRRVRTLVDGMLQAGTHSERWNGRDAAGRPVASGVYLYRLRAGSFTGTRRVVVVSQ</sequence>
<evidence type="ECO:0000259" key="8">
    <source>
        <dbReference type="PROSITE" id="PS51829"/>
    </source>
</evidence>
<dbReference type="InterPro" id="IPR026444">
    <property type="entry name" value="Secre_tail"/>
</dbReference>
<organism evidence="9 10">
    <name type="scientific">Eiseniibacteriota bacterium</name>
    <dbReference type="NCBI Taxonomy" id="2212470"/>
    <lineage>
        <taxon>Bacteria</taxon>
        <taxon>Candidatus Eiseniibacteriota</taxon>
    </lineage>
</organism>
<dbReference type="Gene3D" id="2.60.120.260">
    <property type="entry name" value="Galactose-binding domain-like"/>
    <property type="match status" value="1"/>
</dbReference>
<comment type="caution">
    <text evidence="9">The sequence shown here is derived from an EMBL/GenBank/DDBJ whole genome shotgun (WGS) entry which is preliminary data.</text>
</comment>
<keyword evidence="5" id="KW-0862">Zinc</keyword>
<dbReference type="GO" id="GO:0004252">
    <property type="term" value="F:serine-type endopeptidase activity"/>
    <property type="evidence" value="ECO:0007669"/>
    <property type="project" value="InterPro"/>
</dbReference>
<keyword evidence="1" id="KW-0645">Protease</keyword>
<name>A0A849SIJ3_UNCEI</name>
<evidence type="ECO:0000313" key="9">
    <source>
        <dbReference type="EMBL" id="NOT34251.1"/>
    </source>
</evidence>